<evidence type="ECO:0000313" key="15">
    <source>
        <dbReference type="RefSeq" id="XP_014664845.1"/>
    </source>
</evidence>
<comment type="subcellular location">
    <subcellularLocation>
        <location evidence="1">Membrane</location>
        <topology evidence="1">Multi-pass membrane protein</topology>
    </subcellularLocation>
</comment>
<evidence type="ECO:0000313" key="14">
    <source>
        <dbReference type="RefSeq" id="XP_014664844.1"/>
    </source>
</evidence>
<evidence type="ECO:0000256" key="7">
    <source>
        <dbReference type="ARBA" id="ARBA00023136"/>
    </source>
</evidence>
<evidence type="ECO:0000313" key="11">
    <source>
        <dbReference type="Proteomes" id="UP000695022"/>
    </source>
</evidence>
<keyword evidence="4 10" id="KW-0812">Transmembrane</keyword>
<proteinExistence type="inferred from homology"/>
<evidence type="ECO:0000256" key="5">
    <source>
        <dbReference type="ARBA" id="ARBA00022989"/>
    </source>
</evidence>
<evidence type="ECO:0000313" key="13">
    <source>
        <dbReference type="RefSeq" id="XP_014664843.1"/>
    </source>
</evidence>
<dbReference type="PANTHER" id="PTHR32261:SF1">
    <property type="entry name" value="CALCIUM HOMEOSTASIS MODULATOR PROTEIN"/>
    <property type="match status" value="1"/>
</dbReference>
<name>A0ABM1DY21_PRICU</name>
<feature type="transmembrane region" description="Helical" evidence="10">
    <location>
        <begin position="101"/>
        <end position="122"/>
    </location>
</feature>
<evidence type="ECO:0000256" key="1">
    <source>
        <dbReference type="ARBA" id="ARBA00004141"/>
    </source>
</evidence>
<dbReference type="RefSeq" id="XP_014664842.1">
    <property type="nucleotide sequence ID" value="XM_014809356.1"/>
</dbReference>
<evidence type="ECO:0000256" key="4">
    <source>
        <dbReference type="ARBA" id="ARBA00022692"/>
    </source>
</evidence>
<keyword evidence="8" id="KW-0407">Ion channel</keyword>
<keyword evidence="5 10" id="KW-1133">Transmembrane helix</keyword>
<evidence type="ECO:0000256" key="9">
    <source>
        <dbReference type="SAM" id="MobiDB-lite"/>
    </source>
</evidence>
<accession>A0ABM1DY21</accession>
<evidence type="ECO:0000256" key="6">
    <source>
        <dbReference type="ARBA" id="ARBA00023065"/>
    </source>
</evidence>
<evidence type="ECO:0000256" key="2">
    <source>
        <dbReference type="ARBA" id="ARBA00008497"/>
    </source>
</evidence>
<organism evidence="11 12">
    <name type="scientific">Priapulus caudatus</name>
    <name type="common">Priapulid worm</name>
    <dbReference type="NCBI Taxonomy" id="37621"/>
    <lineage>
        <taxon>Eukaryota</taxon>
        <taxon>Metazoa</taxon>
        <taxon>Ecdysozoa</taxon>
        <taxon>Scalidophora</taxon>
        <taxon>Priapulida</taxon>
        <taxon>Priapulimorpha</taxon>
        <taxon>Priapulimorphida</taxon>
        <taxon>Priapulidae</taxon>
        <taxon>Priapulus</taxon>
    </lineage>
</organism>
<feature type="transmembrane region" description="Helical" evidence="10">
    <location>
        <begin position="152"/>
        <end position="171"/>
    </location>
</feature>
<reference evidence="12 13" key="1">
    <citation type="submission" date="2025-05" db="UniProtKB">
        <authorList>
            <consortium name="RefSeq"/>
        </authorList>
    </citation>
    <scope>IDENTIFICATION</scope>
</reference>
<dbReference type="PANTHER" id="PTHR32261">
    <property type="entry name" value="CALCIUM HOMEOSTASIS MODULATOR PROTEIN"/>
    <property type="match status" value="1"/>
</dbReference>
<dbReference type="InterPro" id="IPR029569">
    <property type="entry name" value="CALHM"/>
</dbReference>
<dbReference type="RefSeq" id="XP_014664845.1">
    <property type="nucleotide sequence ID" value="XM_014809359.1"/>
</dbReference>
<gene>
    <name evidence="12 13 14 15" type="primary">LOC106807102</name>
</gene>
<dbReference type="GeneID" id="106807102"/>
<feature type="transmembrane region" description="Helical" evidence="10">
    <location>
        <begin position="58"/>
        <end position="81"/>
    </location>
</feature>
<dbReference type="RefSeq" id="XP_014664844.1">
    <property type="nucleotide sequence ID" value="XM_014809358.1"/>
</dbReference>
<evidence type="ECO:0000313" key="12">
    <source>
        <dbReference type="RefSeq" id="XP_014664842.1"/>
    </source>
</evidence>
<dbReference type="Pfam" id="PF14798">
    <property type="entry name" value="Ca_hom_mod"/>
    <property type="match status" value="2"/>
</dbReference>
<comment type="similarity">
    <text evidence="2">Belongs to the CALHM family.</text>
</comment>
<evidence type="ECO:0000256" key="10">
    <source>
        <dbReference type="SAM" id="Phobius"/>
    </source>
</evidence>
<keyword evidence="11" id="KW-1185">Reference proteome</keyword>
<dbReference type="RefSeq" id="XP_014664843.1">
    <property type="nucleotide sequence ID" value="XM_014809357.1"/>
</dbReference>
<keyword evidence="3" id="KW-0813">Transport</keyword>
<evidence type="ECO:0000256" key="3">
    <source>
        <dbReference type="ARBA" id="ARBA00022448"/>
    </source>
</evidence>
<protein>
    <submittedName>
        <fullName evidence="12 13">Protein FAM26F-like</fullName>
    </submittedName>
</protein>
<sequence length="363" mass="40722">MVGISAVTRLDNIIKGNKTTLMNSSVIFLTFSSEEIFQRIVFKCPCQKPESTLYGASFLFGPALALLIVGVLVNNVTWRLFTGCCHRTRSTQHGCRKSSVYLSRIITQALVAPAAWIFIAFVDGRYYMCAKATDPCNADDAEHDVLFGESQIIGLIGMLVGITTALVVLLAQRCMDRFTHSQQQFVAMYRAQESEIFTEKAKELAKNLAATNAEMFFSKERRTKLDWDSISVVPLLALSDYEEEIQRPPRHVKWLPGARRIAKTSFIKNLTKPPQSEPCFTPLHKWSMKQKDRLRARQEAEENERLLSGGEQLEDEQVATQHWSERPPPAYSGDAPPSSGDLQHIPMITVPTSCLTIPSLPPE</sequence>
<feature type="region of interest" description="Disordered" evidence="9">
    <location>
        <begin position="298"/>
        <end position="347"/>
    </location>
</feature>
<keyword evidence="6" id="KW-0406">Ion transport</keyword>
<keyword evidence="7 10" id="KW-0472">Membrane</keyword>
<dbReference type="Proteomes" id="UP000695022">
    <property type="component" value="Unplaced"/>
</dbReference>
<evidence type="ECO:0000256" key="8">
    <source>
        <dbReference type="ARBA" id="ARBA00023303"/>
    </source>
</evidence>